<dbReference type="AlphaFoldDB" id="A0A916XSJ4"/>
<gene>
    <name evidence="2" type="ORF">GCM10011335_03570</name>
</gene>
<dbReference type="Proteomes" id="UP000613160">
    <property type="component" value="Unassembled WGS sequence"/>
</dbReference>
<reference evidence="2" key="1">
    <citation type="journal article" date="2014" name="Int. J. Syst. Evol. Microbiol.">
        <title>Complete genome sequence of Corynebacterium casei LMG S-19264T (=DSM 44701T), isolated from a smear-ripened cheese.</title>
        <authorList>
            <consortium name="US DOE Joint Genome Institute (JGI-PGF)"/>
            <person name="Walter F."/>
            <person name="Albersmeier A."/>
            <person name="Kalinowski J."/>
            <person name="Ruckert C."/>
        </authorList>
    </citation>
    <scope>NUCLEOTIDE SEQUENCE</scope>
    <source>
        <strain evidence="2">CGMCC 1.15493</strain>
    </source>
</reference>
<dbReference type="PANTHER" id="PTHR34203:SF15">
    <property type="entry name" value="SLL1173 PROTEIN"/>
    <property type="match status" value="1"/>
</dbReference>
<dbReference type="SUPFAM" id="SSF53335">
    <property type="entry name" value="S-adenosyl-L-methionine-dependent methyltransferases"/>
    <property type="match status" value="1"/>
</dbReference>
<dbReference type="EMBL" id="BMJJ01000001">
    <property type="protein sequence ID" value="GGD04056.1"/>
    <property type="molecule type" value="Genomic_DNA"/>
</dbReference>
<keyword evidence="3" id="KW-1185">Reference proteome</keyword>
<evidence type="ECO:0000313" key="2">
    <source>
        <dbReference type="EMBL" id="GGD04056.1"/>
    </source>
</evidence>
<accession>A0A916XSJ4</accession>
<evidence type="ECO:0000259" key="1">
    <source>
        <dbReference type="Pfam" id="PF05050"/>
    </source>
</evidence>
<dbReference type="InterPro" id="IPR029063">
    <property type="entry name" value="SAM-dependent_MTases_sf"/>
</dbReference>
<dbReference type="InterPro" id="IPR052514">
    <property type="entry name" value="SAM-dependent_MTase"/>
</dbReference>
<dbReference type="Pfam" id="PF05050">
    <property type="entry name" value="Methyltransf_21"/>
    <property type="match status" value="1"/>
</dbReference>
<dbReference type="RefSeq" id="WP_188848835.1">
    <property type="nucleotide sequence ID" value="NZ_BMJJ01000001.1"/>
</dbReference>
<name>A0A916XSJ4_9HYPH</name>
<comment type="caution">
    <text evidence="2">The sequence shown here is derived from an EMBL/GenBank/DDBJ whole genome shotgun (WGS) entry which is preliminary data.</text>
</comment>
<dbReference type="InterPro" id="IPR006342">
    <property type="entry name" value="FkbM_mtfrase"/>
</dbReference>
<reference evidence="2" key="2">
    <citation type="submission" date="2020-09" db="EMBL/GenBank/DDBJ databases">
        <authorList>
            <person name="Sun Q."/>
            <person name="Zhou Y."/>
        </authorList>
    </citation>
    <scope>NUCLEOTIDE SEQUENCE</scope>
    <source>
        <strain evidence="2">CGMCC 1.15493</strain>
    </source>
</reference>
<dbReference type="PANTHER" id="PTHR34203">
    <property type="entry name" value="METHYLTRANSFERASE, FKBM FAMILY PROTEIN"/>
    <property type="match status" value="1"/>
</dbReference>
<protein>
    <recommendedName>
        <fullName evidence="1">Methyltransferase FkbM domain-containing protein</fullName>
    </recommendedName>
</protein>
<dbReference type="Gene3D" id="3.40.50.150">
    <property type="entry name" value="Vaccinia Virus protein VP39"/>
    <property type="match status" value="1"/>
</dbReference>
<sequence length="416" mass="44004">MTVSSAPPRLAIVTEVPPVGLAPGGFGAVVALARTAPAGEVAVARLAAAAAMAAEAGCDWLVAPAPGETLRPDALALLAPALGPYDAIFGGVHVTGSGEAVHRPSRLAFDDADRLPHALLHWWIGTTSVLRTKVAASLAAPGEADGDWLDALFLLWSQHRCIKLAAPLTEVATAPPGLSGTARARVLERLERRPVFLPVAFGETLYRLPYTGLNAGIERDQTRGQFFEAAELGALHARIGPGRRIVDIGANTGNHTVYFAGPMQAASVVPFEPLPEIAAVLERAVAENRLGNVDLSRLRLGLSDRAGRMGIVRSERGGLGASRLVADPTGEIAVTTLDDALTGPVDFLKIDVESMELKVLGGAEATIARDRPVIFIEIANDNTQVFQAWLQEHHYRVERIFSDKGHANYLIAPNGD</sequence>
<proteinExistence type="predicted"/>
<organism evidence="2 3">
    <name type="scientific">Aureimonas glaciei</name>
    <dbReference type="NCBI Taxonomy" id="1776957"/>
    <lineage>
        <taxon>Bacteria</taxon>
        <taxon>Pseudomonadati</taxon>
        <taxon>Pseudomonadota</taxon>
        <taxon>Alphaproteobacteria</taxon>
        <taxon>Hyphomicrobiales</taxon>
        <taxon>Aurantimonadaceae</taxon>
        <taxon>Aureimonas</taxon>
    </lineage>
</organism>
<feature type="domain" description="Methyltransferase FkbM" evidence="1">
    <location>
        <begin position="247"/>
        <end position="396"/>
    </location>
</feature>
<evidence type="ECO:0000313" key="3">
    <source>
        <dbReference type="Proteomes" id="UP000613160"/>
    </source>
</evidence>
<dbReference type="NCBIfam" id="TIGR01444">
    <property type="entry name" value="fkbM_fam"/>
    <property type="match status" value="1"/>
</dbReference>